<feature type="region of interest" description="Disordered" evidence="1">
    <location>
        <begin position="641"/>
        <end position="667"/>
    </location>
</feature>
<feature type="region of interest" description="Disordered" evidence="1">
    <location>
        <begin position="580"/>
        <end position="605"/>
    </location>
</feature>
<proteinExistence type="predicted"/>
<protein>
    <submittedName>
        <fullName evidence="2">Uncharacterized protein</fullName>
    </submittedName>
</protein>
<dbReference type="CDD" id="cd14733">
    <property type="entry name" value="BACK"/>
    <property type="match status" value="1"/>
</dbReference>
<gene>
    <name evidence="2" type="primary">Contig18080.g19214</name>
    <name evidence="2" type="ORF">STYLEM_4700</name>
</gene>
<name>A0A078A1I5_STYLE</name>
<evidence type="ECO:0000313" key="3">
    <source>
        <dbReference type="Proteomes" id="UP000039865"/>
    </source>
</evidence>
<dbReference type="PANTHER" id="PTHR20946">
    <property type="entry name" value="SANT AND BTB DOMAIN REGULATOR OF CLASS SWITCH RECOMBINATION"/>
    <property type="match status" value="1"/>
</dbReference>
<dbReference type="OrthoDB" id="550012at2759"/>
<feature type="compositionally biased region" description="Polar residues" evidence="1">
    <location>
        <begin position="641"/>
        <end position="651"/>
    </location>
</feature>
<feature type="compositionally biased region" description="Low complexity" evidence="1">
    <location>
        <begin position="652"/>
        <end position="662"/>
    </location>
</feature>
<dbReference type="InParanoid" id="A0A078A1I5"/>
<dbReference type="Proteomes" id="UP000039865">
    <property type="component" value="Unassembled WGS sequence"/>
</dbReference>
<dbReference type="Gene3D" id="4.10.1130.20">
    <property type="match status" value="1"/>
</dbReference>
<organism evidence="2 3">
    <name type="scientific">Stylonychia lemnae</name>
    <name type="common">Ciliate</name>
    <dbReference type="NCBI Taxonomy" id="5949"/>
    <lineage>
        <taxon>Eukaryota</taxon>
        <taxon>Sar</taxon>
        <taxon>Alveolata</taxon>
        <taxon>Ciliophora</taxon>
        <taxon>Intramacronucleata</taxon>
        <taxon>Spirotrichea</taxon>
        <taxon>Stichotrichia</taxon>
        <taxon>Sporadotrichida</taxon>
        <taxon>Oxytrichidae</taxon>
        <taxon>Stylonychinae</taxon>
        <taxon>Stylonychia</taxon>
    </lineage>
</organism>
<dbReference type="EMBL" id="CCKQ01004549">
    <property type="protein sequence ID" value="CDW75707.1"/>
    <property type="molecule type" value="Genomic_DNA"/>
</dbReference>
<evidence type="ECO:0000313" key="2">
    <source>
        <dbReference type="EMBL" id="CDW75707.1"/>
    </source>
</evidence>
<keyword evidence="3" id="KW-1185">Reference proteome</keyword>
<accession>A0A078A1I5</accession>
<dbReference type="PANTHER" id="PTHR20946:SF0">
    <property type="entry name" value="SANT AND BTB DOMAIN REGULATOR OF CLASS SWITCH RECOMBINATION"/>
    <property type="match status" value="1"/>
</dbReference>
<evidence type="ECO:0000256" key="1">
    <source>
        <dbReference type="SAM" id="MobiDB-lite"/>
    </source>
</evidence>
<sequence>MVIKDLINRKIKIKFPIIDCLEPLKQPIKFYTIQQSSQNLNNSNIVKTNDQQQSQKSFNLQNNINIDQSYTRSQSSYSKGRRIINTRGGSFGATIQGKNLSVPKESVGTTGLNVSQQSTGSNNNTYIMPSINGSMINRQYFKSSNNSLVSSKIGSVIQSQNNSISLISNNQGGLHNNSGVIGIHNQESILSQHNFTISDVLNNTNNLNPNYGDCVVINVNDDVRKVNKNFKYVSIHQNNNFLNTKTPDLEVKNCISILISADFLKIYQLVDEACEYVARNLPEIVQLNIDMKDLDNLIDTKDKLTSKIFMKKTDALVSDQENKFMLQMCQYCKKLYSLESQDKLKQLFTWKQIYWRLFAWGNVLENNCQDCGEFFDMAHILDCRYHPGIAAFPYDSNLGVYQCCQKKALRFEIHAKGKGCQSKQHNILSFYQNQNEISSMQRDLLNQIMMRKEFTQEPTKEDTKIKPSFQGAIRRYVQEHKDQLFLVDEDEDSAVEQQFEDLLDRNEESVSKNNQSVFNHNASIGSIPNEIRESSPSPVRLPIFDDIYQQDTFTNRPQSNRIILQPAVRQSAPNQITAIRQNKGQSQHPTFSIKKQNTPSVNPKNLSSQIITTAQKNSSQQIRKDISRDTPEELNIDLQSSFAPSPTKLSPKNNQTQSTSQFSKKKKMIKIDCTNMSKIQIKQMRQDTLRTTDRLTMHDLIGQLQKLRGSEKPINQADYSVERPNQNIAMERVTIRKPEKKIVIQKRKIMRWGNQSQ</sequence>
<reference evidence="2 3" key="1">
    <citation type="submission" date="2014-06" db="EMBL/GenBank/DDBJ databases">
        <authorList>
            <person name="Swart Estienne"/>
        </authorList>
    </citation>
    <scope>NUCLEOTIDE SEQUENCE [LARGE SCALE GENOMIC DNA]</scope>
    <source>
        <strain evidence="2 3">130c</strain>
    </source>
</reference>
<dbReference type="AlphaFoldDB" id="A0A078A1I5"/>
<dbReference type="InterPro" id="IPR045902">
    <property type="entry name" value="SANBR-like"/>
</dbReference>